<dbReference type="Gene3D" id="3.90.226.10">
    <property type="entry name" value="2-enoyl-CoA Hydratase, Chain A, domain 1"/>
    <property type="match status" value="1"/>
</dbReference>
<name>A0ABV6C8Z7_9ACTN</name>
<dbReference type="SUPFAM" id="SSF52096">
    <property type="entry name" value="ClpP/crotonase"/>
    <property type="match status" value="1"/>
</dbReference>
<dbReference type="Pfam" id="PF00378">
    <property type="entry name" value="ECH_1"/>
    <property type="match status" value="1"/>
</dbReference>
<evidence type="ECO:0000256" key="2">
    <source>
        <dbReference type="SAM" id="MobiDB-lite"/>
    </source>
</evidence>
<comment type="caution">
    <text evidence="3">The sequence shown here is derived from an EMBL/GenBank/DDBJ whole genome shotgun (WGS) entry which is preliminary data.</text>
</comment>
<protein>
    <submittedName>
        <fullName evidence="3">Enoyl-CoA hydratase</fullName>
        <ecNumber evidence="3">4.2.1.17</ecNumber>
    </submittedName>
</protein>
<organism evidence="3 4">
    <name type="scientific">Aciditerrimonas ferrireducens</name>
    <dbReference type="NCBI Taxonomy" id="667306"/>
    <lineage>
        <taxon>Bacteria</taxon>
        <taxon>Bacillati</taxon>
        <taxon>Actinomycetota</taxon>
        <taxon>Acidimicrobiia</taxon>
        <taxon>Acidimicrobiales</taxon>
        <taxon>Acidimicrobiaceae</taxon>
        <taxon>Aciditerrimonas</taxon>
    </lineage>
</organism>
<gene>
    <name evidence="3" type="ORF">ACFFRE_11565</name>
</gene>
<feature type="region of interest" description="Disordered" evidence="2">
    <location>
        <begin position="265"/>
        <end position="289"/>
    </location>
</feature>
<sequence>MAEPATLPSSPVVRVEREGPVALVTLWRPEARNALNAELRRDLPRVLAALDADGEIGAIVLTGADPAFCAGLDLKELGAGQHRLGQTLGAGARRLGSGPVPDLQTPLIGAVNGPAVTGGLELALHCDLLLASERARFADTHARVGVQPGWGLTVLLAEAVGRRRALEMSMTGRFVDAQRALAWGLVNAVVPHEELLPSALALAREIAEVPRASLRRLRATYRRQWAVADGAGLQLEAEVAAAWAQGPEASPEAVEARREALVARGRAQAASGSGVEGVAEGGRAGSRAE</sequence>
<dbReference type="InterPro" id="IPR001753">
    <property type="entry name" value="Enoyl-CoA_hydra/iso"/>
</dbReference>
<dbReference type="GO" id="GO:0004300">
    <property type="term" value="F:enoyl-CoA hydratase activity"/>
    <property type="evidence" value="ECO:0007669"/>
    <property type="project" value="UniProtKB-EC"/>
</dbReference>
<evidence type="ECO:0000313" key="4">
    <source>
        <dbReference type="Proteomes" id="UP001589788"/>
    </source>
</evidence>
<dbReference type="InterPro" id="IPR029045">
    <property type="entry name" value="ClpP/crotonase-like_dom_sf"/>
</dbReference>
<comment type="similarity">
    <text evidence="1">Belongs to the enoyl-CoA hydratase/isomerase family.</text>
</comment>
<dbReference type="CDD" id="cd06558">
    <property type="entry name" value="crotonase-like"/>
    <property type="match status" value="1"/>
</dbReference>
<dbReference type="PANTHER" id="PTHR43802:SF1">
    <property type="entry name" value="IP11341P-RELATED"/>
    <property type="match status" value="1"/>
</dbReference>
<keyword evidence="3" id="KW-0456">Lyase</keyword>
<dbReference type="EC" id="4.2.1.17" evidence="3"/>
<feature type="compositionally biased region" description="Gly residues" evidence="2">
    <location>
        <begin position="279"/>
        <end position="289"/>
    </location>
</feature>
<dbReference type="RefSeq" id="WP_377790410.1">
    <property type="nucleotide sequence ID" value="NZ_JBHLYQ010000152.1"/>
</dbReference>
<dbReference type="Proteomes" id="UP001589788">
    <property type="component" value="Unassembled WGS sequence"/>
</dbReference>
<dbReference type="EMBL" id="JBHLYQ010000152">
    <property type="protein sequence ID" value="MFC0082769.1"/>
    <property type="molecule type" value="Genomic_DNA"/>
</dbReference>
<reference evidence="3 4" key="1">
    <citation type="submission" date="2024-09" db="EMBL/GenBank/DDBJ databases">
        <authorList>
            <person name="Sun Q."/>
            <person name="Mori K."/>
        </authorList>
    </citation>
    <scope>NUCLEOTIDE SEQUENCE [LARGE SCALE GENOMIC DNA]</scope>
    <source>
        <strain evidence="3 4">JCM 15389</strain>
    </source>
</reference>
<proteinExistence type="inferred from homology"/>
<dbReference type="PANTHER" id="PTHR43802">
    <property type="entry name" value="ENOYL-COA HYDRATASE"/>
    <property type="match status" value="1"/>
</dbReference>
<feature type="compositionally biased region" description="Low complexity" evidence="2">
    <location>
        <begin position="265"/>
        <end position="278"/>
    </location>
</feature>
<evidence type="ECO:0000256" key="1">
    <source>
        <dbReference type="ARBA" id="ARBA00005254"/>
    </source>
</evidence>
<keyword evidence="4" id="KW-1185">Reference proteome</keyword>
<evidence type="ECO:0000313" key="3">
    <source>
        <dbReference type="EMBL" id="MFC0082769.1"/>
    </source>
</evidence>
<accession>A0ABV6C8Z7</accession>
<dbReference type="NCBIfam" id="NF004840">
    <property type="entry name" value="PRK06190.1"/>
    <property type="match status" value="1"/>
</dbReference>